<evidence type="ECO:0000256" key="1">
    <source>
        <dbReference type="SAM" id="Phobius"/>
    </source>
</evidence>
<gene>
    <name evidence="2" type="ORF">DTL3_1531</name>
</gene>
<dbReference type="KEGG" id="dtn:DTL3_1531"/>
<keyword evidence="1" id="KW-1133">Transmembrane helix</keyword>
<dbReference type="STRING" id="1006576.DTL3_1531"/>
<evidence type="ECO:0000313" key="3">
    <source>
        <dbReference type="Proteomes" id="UP000032809"/>
    </source>
</evidence>
<proteinExistence type="predicted"/>
<dbReference type="Proteomes" id="UP000032809">
    <property type="component" value="Chromosome I"/>
</dbReference>
<feature type="transmembrane region" description="Helical" evidence="1">
    <location>
        <begin position="45"/>
        <end position="64"/>
    </location>
</feature>
<keyword evidence="1" id="KW-0812">Transmembrane</keyword>
<dbReference type="HOGENOM" id="CLU_2823960_0_0_0"/>
<sequence length="66" mass="7278">MGFGDVKLLSILSLLLGKSIFSIIICSLFIVILVNLIKKTDKIPLGFYLSFSTIALFFLGVLQIDL</sequence>
<dbReference type="EMBL" id="LN824141">
    <property type="protein sequence ID" value="CEP78822.1"/>
    <property type="molecule type" value="Genomic_DNA"/>
</dbReference>
<accession>A0A0C7NSP3</accession>
<evidence type="ECO:0000313" key="2">
    <source>
        <dbReference type="EMBL" id="CEP78822.1"/>
    </source>
</evidence>
<organism evidence="2 3">
    <name type="scientific">Defluviitoga tunisiensis</name>
    <dbReference type="NCBI Taxonomy" id="1006576"/>
    <lineage>
        <taxon>Bacteria</taxon>
        <taxon>Thermotogati</taxon>
        <taxon>Thermotogota</taxon>
        <taxon>Thermotogae</taxon>
        <taxon>Petrotogales</taxon>
        <taxon>Petrotogaceae</taxon>
        <taxon>Defluviitoga</taxon>
    </lineage>
</organism>
<dbReference type="AlphaFoldDB" id="A0A0C7NSP3"/>
<feature type="transmembrane region" description="Helical" evidence="1">
    <location>
        <begin position="20"/>
        <end position="38"/>
    </location>
</feature>
<keyword evidence="3" id="KW-1185">Reference proteome</keyword>
<name>A0A0C7NSP3_DEFTU</name>
<reference evidence="3" key="1">
    <citation type="submission" date="2014-11" db="EMBL/GenBank/DDBJ databases">
        <authorList>
            <person name="Wibberg D."/>
        </authorList>
    </citation>
    <scope>NUCLEOTIDE SEQUENCE [LARGE SCALE GENOMIC DNA]</scope>
    <source>
        <strain evidence="3">L3</strain>
    </source>
</reference>
<keyword evidence="1" id="KW-0472">Membrane</keyword>
<evidence type="ECO:0008006" key="4">
    <source>
        <dbReference type="Google" id="ProtNLM"/>
    </source>
</evidence>
<protein>
    <recommendedName>
        <fullName evidence="4">Prepilin type IV endopeptidase peptidase domain-containing protein</fullName>
    </recommendedName>
</protein>